<proteinExistence type="predicted"/>
<dbReference type="RefSeq" id="WP_187243656.1">
    <property type="nucleotide sequence ID" value="NZ_BAAAOK010000013.1"/>
</dbReference>
<comment type="caution">
    <text evidence="1">The sequence shown here is derived from an EMBL/GenBank/DDBJ whole genome shotgun (WGS) entry which is preliminary data.</text>
</comment>
<name>A0ABR7LP89_9ACTN</name>
<sequence>MQLYAAQSTPQPASAAALVHHRHDEVPELLNRARDHLDAADEREPWMYNFDRTALAGHRGQCHLRLGRPAEAISAFTEGLAQLPTGHERRGAQLTIGLAQAHLDAGDPDEALFKAATALDVFAARGSASGLRRVRRMRDLLRNAGHHTAEEELDQRARAYLEAAS</sequence>
<reference evidence="1 2" key="1">
    <citation type="submission" date="2020-06" db="EMBL/GenBank/DDBJ databases">
        <title>Actinomadura xiongansis sp. nov., isolated from soil of Baiyangdian.</title>
        <authorList>
            <person name="Zhang X."/>
        </authorList>
    </citation>
    <scope>NUCLEOTIDE SEQUENCE [LARGE SCALE GENOMIC DNA]</scope>
    <source>
        <strain evidence="1 2">HBUM206468</strain>
    </source>
</reference>
<dbReference type="SUPFAM" id="SSF48452">
    <property type="entry name" value="TPR-like"/>
    <property type="match status" value="1"/>
</dbReference>
<keyword evidence="2" id="KW-1185">Reference proteome</keyword>
<dbReference type="EMBL" id="JABVEC010000009">
    <property type="protein sequence ID" value="MBC6466641.1"/>
    <property type="molecule type" value="Genomic_DNA"/>
</dbReference>
<dbReference type="Gene3D" id="1.25.40.10">
    <property type="entry name" value="Tetratricopeptide repeat domain"/>
    <property type="match status" value="1"/>
</dbReference>
<dbReference type="InterPro" id="IPR011990">
    <property type="entry name" value="TPR-like_helical_dom_sf"/>
</dbReference>
<dbReference type="Proteomes" id="UP000805614">
    <property type="component" value="Unassembled WGS sequence"/>
</dbReference>
<protein>
    <recommendedName>
        <fullName evidence="3">Tetratricopeptide repeat protein</fullName>
    </recommendedName>
</protein>
<organism evidence="1 2">
    <name type="scientific">Actinomadura alba</name>
    <dbReference type="NCBI Taxonomy" id="406431"/>
    <lineage>
        <taxon>Bacteria</taxon>
        <taxon>Bacillati</taxon>
        <taxon>Actinomycetota</taxon>
        <taxon>Actinomycetes</taxon>
        <taxon>Streptosporangiales</taxon>
        <taxon>Thermomonosporaceae</taxon>
        <taxon>Actinomadura</taxon>
    </lineage>
</organism>
<evidence type="ECO:0000313" key="2">
    <source>
        <dbReference type="Proteomes" id="UP000805614"/>
    </source>
</evidence>
<evidence type="ECO:0000313" key="1">
    <source>
        <dbReference type="EMBL" id="MBC6466641.1"/>
    </source>
</evidence>
<evidence type="ECO:0008006" key="3">
    <source>
        <dbReference type="Google" id="ProtNLM"/>
    </source>
</evidence>
<accession>A0ABR7LP89</accession>
<gene>
    <name evidence="1" type="ORF">HKK74_14170</name>
</gene>